<dbReference type="OrthoDB" id="9780932at2"/>
<keyword evidence="3" id="KW-0378">Hydrolase</keyword>
<reference evidence="3 4" key="1">
    <citation type="submission" date="2018-08" db="EMBL/GenBank/DDBJ databases">
        <title>Meiothermus roseus NBRC 110900 genome sequencing project.</title>
        <authorList>
            <person name="Da Costa M.S."/>
            <person name="Albuquerque L."/>
            <person name="Raposo P."/>
            <person name="Froufe H.J.C."/>
            <person name="Barroso C.S."/>
            <person name="Egas C."/>
        </authorList>
    </citation>
    <scope>NUCLEOTIDE SEQUENCE [LARGE SCALE GENOMIC DNA]</scope>
    <source>
        <strain evidence="3 4">NBRC 110900</strain>
    </source>
</reference>
<keyword evidence="1" id="KW-1133">Transmembrane helix</keyword>
<organism evidence="3 4">
    <name type="scientific">Calidithermus roseus</name>
    <dbReference type="NCBI Taxonomy" id="1644118"/>
    <lineage>
        <taxon>Bacteria</taxon>
        <taxon>Thermotogati</taxon>
        <taxon>Deinococcota</taxon>
        <taxon>Deinococci</taxon>
        <taxon>Thermales</taxon>
        <taxon>Thermaceae</taxon>
        <taxon>Calidithermus</taxon>
    </lineage>
</organism>
<dbReference type="InterPro" id="IPR029059">
    <property type="entry name" value="AB_hydrolase_5"/>
</dbReference>
<feature type="domain" description="Alpha/beta hydrolase fold-5" evidence="2">
    <location>
        <begin position="89"/>
        <end position="252"/>
    </location>
</feature>
<accession>A0A399ETI5</accession>
<dbReference type="AlphaFoldDB" id="A0A399ETI5"/>
<gene>
    <name evidence="3" type="ORF">Mrose_01034</name>
</gene>
<dbReference type="GO" id="GO:0016787">
    <property type="term" value="F:hydrolase activity"/>
    <property type="evidence" value="ECO:0007669"/>
    <property type="project" value="UniProtKB-KW"/>
</dbReference>
<evidence type="ECO:0000313" key="3">
    <source>
        <dbReference type="EMBL" id="RIH87967.1"/>
    </source>
</evidence>
<dbReference type="EMBL" id="QWLA01000014">
    <property type="protein sequence ID" value="RIH87967.1"/>
    <property type="molecule type" value="Genomic_DNA"/>
</dbReference>
<name>A0A399ETI5_9DEIN</name>
<dbReference type="SUPFAM" id="SSF53474">
    <property type="entry name" value="alpha/beta-Hydrolases"/>
    <property type="match status" value="1"/>
</dbReference>
<comment type="caution">
    <text evidence="3">The sequence shown here is derived from an EMBL/GenBank/DDBJ whole genome shotgun (WGS) entry which is preliminary data.</text>
</comment>
<dbReference type="Proteomes" id="UP000265341">
    <property type="component" value="Unassembled WGS sequence"/>
</dbReference>
<dbReference type="InterPro" id="IPR029058">
    <property type="entry name" value="AB_hydrolase_fold"/>
</dbReference>
<keyword evidence="1" id="KW-0812">Transmembrane</keyword>
<evidence type="ECO:0000313" key="4">
    <source>
        <dbReference type="Proteomes" id="UP000265341"/>
    </source>
</evidence>
<dbReference type="Pfam" id="PF12695">
    <property type="entry name" value="Abhydrolase_5"/>
    <property type="match status" value="1"/>
</dbReference>
<keyword evidence="1" id="KW-0472">Membrane</keyword>
<evidence type="ECO:0000259" key="2">
    <source>
        <dbReference type="Pfam" id="PF12695"/>
    </source>
</evidence>
<feature type="transmembrane region" description="Helical" evidence="1">
    <location>
        <begin position="25"/>
        <end position="45"/>
    </location>
</feature>
<dbReference type="Gene3D" id="3.40.50.1820">
    <property type="entry name" value="alpha/beta hydrolase"/>
    <property type="match status" value="1"/>
</dbReference>
<sequence length="270" mass="29544">MKQNLGESMKSTSVKPRTLVANHRFWLIFFGLMFFFAASVVFYIWRALKPIPPTPQALSALSSDTAVSVEAKDWGYLMRPTGDSAQLGLAFYPGARVDYRAYAPVLRQIAAAGYPVALMWVPFNLAITDQDRAKVVLEGYPQLRWVLAGHSMGGVAASNFAFSDDSAVRQSVVGLIFWASYPQHDLSGFTLPTLALFGSKDGLIPAEKRALEVSRMPKGTRVEVLEGLNHAAFGAYGAQAGDQPADLPQAEGWERIARASIEFLQQVDGR</sequence>
<keyword evidence="4" id="KW-1185">Reference proteome</keyword>
<evidence type="ECO:0000256" key="1">
    <source>
        <dbReference type="SAM" id="Phobius"/>
    </source>
</evidence>
<protein>
    <submittedName>
        <fullName evidence="3">Alpha/beta hydrolase family protein</fullName>
    </submittedName>
</protein>
<proteinExistence type="predicted"/>